<reference evidence="2" key="1">
    <citation type="journal article" date="2015" name="Nature">
        <title>Complex archaea that bridge the gap between prokaryotes and eukaryotes.</title>
        <authorList>
            <person name="Spang A."/>
            <person name="Saw J.H."/>
            <person name="Jorgensen S.L."/>
            <person name="Zaremba-Niedzwiedzka K."/>
            <person name="Martijn J."/>
            <person name="Lind A.E."/>
            <person name="van Eijk R."/>
            <person name="Schleper C."/>
            <person name="Guy L."/>
            <person name="Ettema T.J."/>
        </authorList>
    </citation>
    <scope>NUCLEOTIDE SEQUENCE</scope>
</reference>
<feature type="non-terminal residue" evidence="2">
    <location>
        <position position="1"/>
    </location>
</feature>
<protein>
    <recommendedName>
        <fullName evidence="1">Glycosyl transferase family 1 domain-containing protein</fullName>
    </recommendedName>
</protein>
<dbReference type="EMBL" id="LAZR01013928">
    <property type="protein sequence ID" value="KKM19700.1"/>
    <property type="molecule type" value="Genomic_DNA"/>
</dbReference>
<dbReference type="Pfam" id="PF00534">
    <property type="entry name" value="Glycos_transf_1"/>
    <property type="match status" value="1"/>
</dbReference>
<gene>
    <name evidence="2" type="ORF">LCGC14_1652970</name>
</gene>
<sequence>VLVNKVNNLKILHINPYPPDHLGGSEVFCKNLAINLKKKKNFDSDILTSDILKKNVKFDYLDGSIKIFYKKNYYSLWGINPLVNIYSFLKKNFQNYDVIHVHSYLFLTSLQSALFRKIRKFPYVLHIHGGIQTPQNLSSGLIERAQLGFKNMFFDKWIGSFTMKTADALISVSKKDLDIIKKRFNIQHNHKYYIPNGVNTEIFNKKKENGKMFVTFIGRLSYIKGFDIFMNVIKELYKKNKDLNFLIIGKGPLKKLIKPAQKNLPILHSDYYPHEKMVDIYNHSKVVLITSRFEGVPTTMLESLACETPVIASNVGGIPEVIRNDENGLLIENFNTKSAVTKIIDVLHDQDKSRTFGKNGRKLVLKDFSWDVITDKIEMVYKNFTS</sequence>
<evidence type="ECO:0000313" key="2">
    <source>
        <dbReference type="EMBL" id="KKM19700.1"/>
    </source>
</evidence>
<dbReference type="SUPFAM" id="SSF53756">
    <property type="entry name" value="UDP-Glycosyltransferase/glycogen phosphorylase"/>
    <property type="match status" value="1"/>
</dbReference>
<dbReference type="PANTHER" id="PTHR45947">
    <property type="entry name" value="SULFOQUINOVOSYL TRANSFERASE SQD2"/>
    <property type="match status" value="1"/>
</dbReference>
<evidence type="ECO:0000259" key="1">
    <source>
        <dbReference type="Pfam" id="PF00534"/>
    </source>
</evidence>
<proteinExistence type="predicted"/>
<accession>A0A0F9KWJ9</accession>
<dbReference type="PANTHER" id="PTHR45947:SF3">
    <property type="entry name" value="SULFOQUINOVOSYL TRANSFERASE SQD2"/>
    <property type="match status" value="1"/>
</dbReference>
<organism evidence="2">
    <name type="scientific">marine sediment metagenome</name>
    <dbReference type="NCBI Taxonomy" id="412755"/>
    <lineage>
        <taxon>unclassified sequences</taxon>
        <taxon>metagenomes</taxon>
        <taxon>ecological metagenomes</taxon>
    </lineage>
</organism>
<name>A0A0F9KWJ9_9ZZZZ</name>
<dbReference type="InterPro" id="IPR050194">
    <property type="entry name" value="Glycosyltransferase_grp1"/>
</dbReference>
<dbReference type="CDD" id="cd03801">
    <property type="entry name" value="GT4_PimA-like"/>
    <property type="match status" value="1"/>
</dbReference>
<comment type="caution">
    <text evidence="2">The sequence shown here is derived from an EMBL/GenBank/DDBJ whole genome shotgun (WGS) entry which is preliminary data.</text>
</comment>
<dbReference type="Gene3D" id="3.40.50.2000">
    <property type="entry name" value="Glycogen Phosphorylase B"/>
    <property type="match status" value="2"/>
</dbReference>
<feature type="domain" description="Glycosyl transferase family 1" evidence="1">
    <location>
        <begin position="201"/>
        <end position="362"/>
    </location>
</feature>
<dbReference type="GO" id="GO:0016758">
    <property type="term" value="F:hexosyltransferase activity"/>
    <property type="evidence" value="ECO:0007669"/>
    <property type="project" value="TreeGrafter"/>
</dbReference>
<dbReference type="AlphaFoldDB" id="A0A0F9KWJ9"/>
<dbReference type="InterPro" id="IPR001296">
    <property type="entry name" value="Glyco_trans_1"/>
</dbReference>